<name>A0A397QA99_9HYPH</name>
<dbReference type="Proteomes" id="UP000266273">
    <property type="component" value="Unassembled WGS sequence"/>
</dbReference>
<keyword evidence="1" id="KW-0472">Membrane</keyword>
<reference evidence="2 3" key="1">
    <citation type="submission" date="2018-08" db="EMBL/GenBank/DDBJ databases">
        <title>Genomic Encyclopedia of Archaeal and Bacterial Type Strains, Phase II (KMG-II): from individual species to whole genera.</title>
        <authorList>
            <person name="Goeker M."/>
        </authorList>
    </citation>
    <scope>NUCLEOTIDE SEQUENCE [LARGE SCALE GENOMIC DNA]</scope>
    <source>
        <strain evidence="2 3">DSM 5002</strain>
    </source>
</reference>
<keyword evidence="1" id="KW-1133">Transmembrane helix</keyword>
<organism evidence="2 3">
    <name type="scientific">Dichotomicrobium thermohalophilum</name>
    <dbReference type="NCBI Taxonomy" id="933063"/>
    <lineage>
        <taxon>Bacteria</taxon>
        <taxon>Pseudomonadati</taxon>
        <taxon>Pseudomonadota</taxon>
        <taxon>Alphaproteobacteria</taxon>
        <taxon>Hyphomicrobiales</taxon>
        <taxon>Hyphomicrobiaceae</taxon>
        <taxon>Dichotomicrobium</taxon>
    </lineage>
</organism>
<keyword evidence="1" id="KW-0812">Transmembrane</keyword>
<comment type="caution">
    <text evidence="2">The sequence shown here is derived from an EMBL/GenBank/DDBJ whole genome shotgun (WGS) entry which is preliminary data.</text>
</comment>
<evidence type="ECO:0000256" key="1">
    <source>
        <dbReference type="SAM" id="Phobius"/>
    </source>
</evidence>
<evidence type="ECO:0000313" key="3">
    <source>
        <dbReference type="Proteomes" id="UP000266273"/>
    </source>
</evidence>
<dbReference type="RefSeq" id="WP_280985257.1">
    <property type="nucleotide sequence ID" value="NZ_QXDF01000001.1"/>
</dbReference>
<gene>
    <name evidence="2" type="ORF">BXY53_1843</name>
</gene>
<keyword evidence="3" id="KW-1185">Reference proteome</keyword>
<accession>A0A397QA99</accession>
<dbReference type="EMBL" id="QXDF01000001">
    <property type="protein sequence ID" value="RIA56735.1"/>
    <property type="molecule type" value="Genomic_DNA"/>
</dbReference>
<proteinExistence type="predicted"/>
<sequence length="42" mass="4994">MVDLVMEYEWAIVLLGVIAYGFWELYALRRDKRRRGDSDSEA</sequence>
<evidence type="ECO:0000313" key="2">
    <source>
        <dbReference type="EMBL" id="RIA56735.1"/>
    </source>
</evidence>
<feature type="transmembrane region" description="Helical" evidence="1">
    <location>
        <begin position="12"/>
        <end position="28"/>
    </location>
</feature>
<dbReference type="AlphaFoldDB" id="A0A397QA99"/>
<protein>
    <submittedName>
        <fullName evidence="2">Uncharacterized protein</fullName>
    </submittedName>
</protein>